<dbReference type="PANTHER" id="PTHR43464:SF19">
    <property type="entry name" value="UBIQUINONE BIOSYNTHESIS O-METHYLTRANSFERASE, MITOCHONDRIAL"/>
    <property type="match status" value="1"/>
</dbReference>
<protein>
    <submittedName>
        <fullName evidence="4">Class I SAM-dependent methyltransferase</fullName>
    </submittedName>
</protein>
<dbReference type="RefSeq" id="WP_252806583.1">
    <property type="nucleotide sequence ID" value="NZ_BAAABM010000045.1"/>
</dbReference>
<dbReference type="Proteomes" id="UP001501822">
    <property type="component" value="Unassembled WGS sequence"/>
</dbReference>
<dbReference type="Pfam" id="PF13489">
    <property type="entry name" value="Methyltransf_23"/>
    <property type="match status" value="1"/>
</dbReference>
<accession>A0ABN0WZH0</accession>
<proteinExistence type="predicted"/>
<dbReference type="SUPFAM" id="SSF53335">
    <property type="entry name" value="S-adenosyl-L-methionine-dependent methyltransferases"/>
    <property type="match status" value="1"/>
</dbReference>
<name>A0ABN0WZH0_9ACTN</name>
<comment type="caution">
    <text evidence="4">The sequence shown here is derived from an EMBL/GenBank/DDBJ whole genome shotgun (WGS) entry which is preliminary data.</text>
</comment>
<evidence type="ECO:0000256" key="2">
    <source>
        <dbReference type="ARBA" id="ARBA00022679"/>
    </source>
</evidence>
<dbReference type="GO" id="GO:0008168">
    <property type="term" value="F:methyltransferase activity"/>
    <property type="evidence" value="ECO:0007669"/>
    <property type="project" value="UniProtKB-KW"/>
</dbReference>
<dbReference type="Gene3D" id="3.40.50.150">
    <property type="entry name" value="Vaccinia Virus protein VP39"/>
    <property type="match status" value="1"/>
</dbReference>
<evidence type="ECO:0000313" key="5">
    <source>
        <dbReference type="Proteomes" id="UP001501822"/>
    </source>
</evidence>
<gene>
    <name evidence="4" type="ORF">GCM10010151_45950</name>
</gene>
<evidence type="ECO:0000313" key="4">
    <source>
        <dbReference type="EMBL" id="GAA0351125.1"/>
    </source>
</evidence>
<keyword evidence="1 4" id="KW-0489">Methyltransferase</keyword>
<dbReference type="EMBL" id="BAAABM010000045">
    <property type="protein sequence ID" value="GAA0351125.1"/>
    <property type="molecule type" value="Genomic_DNA"/>
</dbReference>
<evidence type="ECO:0000256" key="3">
    <source>
        <dbReference type="ARBA" id="ARBA00022691"/>
    </source>
</evidence>
<dbReference type="PANTHER" id="PTHR43464">
    <property type="entry name" value="METHYLTRANSFERASE"/>
    <property type="match status" value="1"/>
</dbReference>
<keyword evidence="3" id="KW-0949">S-adenosyl-L-methionine</keyword>
<keyword evidence="5" id="KW-1185">Reference proteome</keyword>
<dbReference type="CDD" id="cd02440">
    <property type="entry name" value="AdoMet_MTases"/>
    <property type="match status" value="1"/>
</dbReference>
<dbReference type="InterPro" id="IPR029063">
    <property type="entry name" value="SAM-dependent_MTases_sf"/>
</dbReference>
<evidence type="ECO:0000256" key="1">
    <source>
        <dbReference type="ARBA" id="ARBA00022603"/>
    </source>
</evidence>
<keyword evidence="2" id="KW-0808">Transferase</keyword>
<reference evidence="4 5" key="1">
    <citation type="journal article" date="2019" name="Int. J. Syst. Evol. Microbiol.">
        <title>The Global Catalogue of Microorganisms (GCM) 10K type strain sequencing project: providing services to taxonomists for standard genome sequencing and annotation.</title>
        <authorList>
            <consortium name="The Broad Institute Genomics Platform"/>
            <consortium name="The Broad Institute Genome Sequencing Center for Infectious Disease"/>
            <person name="Wu L."/>
            <person name="Ma J."/>
        </authorList>
    </citation>
    <scope>NUCLEOTIDE SEQUENCE [LARGE SCALE GENOMIC DNA]</scope>
    <source>
        <strain evidence="4 5">JCM 3146</strain>
    </source>
</reference>
<dbReference type="GO" id="GO:0032259">
    <property type="term" value="P:methylation"/>
    <property type="evidence" value="ECO:0007669"/>
    <property type="project" value="UniProtKB-KW"/>
</dbReference>
<sequence length="278" mass="31145">MPDARAGLRRDDRFRFGENWRSFNALVDETRISAAVEAVRRPLGVTDLRGRTFLDVGCGSGLFSLAAQRLGARVRSFDLDPESVAAAAGLRERFAPDGDWAIEDGSILDEHFIRRLGTFDVVYAWGVLHHTGDLWAAIEATSRLVAPGGLIYLSVYNDQGPRSRLWWRVKRRYNRSGPLVRRLLIVAAAAYLGRHVPLRRMISVASTGLVSPGRRVRPRGMSTRHDLVDWVGGFPFEVATPEQVFRFLRSRGFELRHLTTCGGGLGCNEFVFQRPPVE</sequence>
<organism evidence="4 5">
    <name type="scientific">Actinoallomurus spadix</name>
    <dbReference type="NCBI Taxonomy" id="79912"/>
    <lineage>
        <taxon>Bacteria</taxon>
        <taxon>Bacillati</taxon>
        <taxon>Actinomycetota</taxon>
        <taxon>Actinomycetes</taxon>
        <taxon>Streptosporangiales</taxon>
        <taxon>Thermomonosporaceae</taxon>
        <taxon>Actinoallomurus</taxon>
    </lineage>
</organism>